<keyword evidence="7 18" id="KW-0028">Amino-acid biosynthesis</keyword>
<comment type="catalytic activity">
    <reaction evidence="15">
        <text>L-homoserine + NADP(+) = L-aspartate 4-semialdehyde + NADPH + H(+)</text>
        <dbReference type="Rhea" id="RHEA:15761"/>
        <dbReference type="ChEBI" id="CHEBI:15378"/>
        <dbReference type="ChEBI" id="CHEBI:57476"/>
        <dbReference type="ChEBI" id="CHEBI:57783"/>
        <dbReference type="ChEBI" id="CHEBI:58349"/>
        <dbReference type="ChEBI" id="CHEBI:537519"/>
        <dbReference type="EC" id="1.1.1.3"/>
    </reaction>
    <physiologicalReaction direction="right-to-left" evidence="15">
        <dbReference type="Rhea" id="RHEA:15763"/>
    </physiologicalReaction>
</comment>
<sequence>MTKKDVLQIGMIGLGTVGTGVLRILEKNGEEIRHKLGVGLEVKRIAVRDPHKPREIEVDPSLIVDHPDHVVNDPDIDIVVEVMGGVDLARQAIARALENGKFVVTANKDLMAQHGLELLAIAKNQNRNIFYEASVAGGIPLIRPLKNSLAANHIEKVMGIVNGTTNYILTQMSCEGKEFSEALAEAQEKGFAEADPASDIEGLDASYKLAIIAALSFSSKIDMKDIFVEGITNVKLRDIRYAQELGYAIKLLAIGEETEEGLQLRVHPTLIPADHPLAAVANEFNAIFLEGDAVGEVMFYGPGAGSLPTGSAVCADIMDAARCLQHEVENGIVEATFGTKKVVPMEKQQSRFYLRLKAKDEPGVFASLATAFGETKVSLDMIIQKRSDAETAEIVLVTHGVSEGNFQKALDTIEAMPAIRSINAILRVIE</sequence>
<evidence type="ECO:0000313" key="21">
    <source>
        <dbReference type="EMBL" id="EEG79006.1"/>
    </source>
</evidence>
<evidence type="ECO:0000313" key="22">
    <source>
        <dbReference type="Proteomes" id="UP000006443"/>
    </source>
</evidence>
<dbReference type="InterPro" id="IPR045865">
    <property type="entry name" value="ACT-like_dom_sf"/>
</dbReference>
<protein>
    <recommendedName>
        <fullName evidence="6 18">Homoserine dehydrogenase</fullName>
        <ecNumber evidence="5 18">1.1.1.3</ecNumber>
    </recommendedName>
</protein>
<evidence type="ECO:0000256" key="18">
    <source>
        <dbReference type="RuleBase" id="RU000579"/>
    </source>
</evidence>
<dbReference type="SUPFAM" id="SSF51735">
    <property type="entry name" value="NAD(P)-binding Rossmann-fold domains"/>
    <property type="match status" value="1"/>
</dbReference>
<dbReference type="Gene3D" id="3.30.70.260">
    <property type="match status" value="1"/>
</dbReference>
<dbReference type="GO" id="GO:0046872">
    <property type="term" value="F:metal ion binding"/>
    <property type="evidence" value="ECO:0007669"/>
    <property type="project" value="UniProtKB-KW"/>
</dbReference>
<evidence type="ECO:0000256" key="3">
    <source>
        <dbReference type="ARBA" id="ARBA00005062"/>
    </source>
</evidence>
<dbReference type="GO" id="GO:0009088">
    <property type="term" value="P:threonine biosynthetic process"/>
    <property type="evidence" value="ECO:0007669"/>
    <property type="project" value="UniProtKB-UniPathway"/>
</dbReference>
<evidence type="ECO:0000256" key="16">
    <source>
        <dbReference type="PIRSR" id="PIRSR000098-1"/>
    </source>
</evidence>
<dbReference type="NCBIfam" id="NF004976">
    <property type="entry name" value="PRK06349.1"/>
    <property type="match status" value="1"/>
</dbReference>
<dbReference type="EMBL" id="ACJM01000001">
    <property type="protein sequence ID" value="EEG79006.1"/>
    <property type="molecule type" value="Genomic_DNA"/>
</dbReference>
<dbReference type="InterPro" id="IPR019811">
    <property type="entry name" value="HDH_CS"/>
</dbReference>
<feature type="binding site" evidence="17">
    <location>
        <position position="108"/>
    </location>
    <ligand>
        <name>NADPH</name>
        <dbReference type="ChEBI" id="CHEBI:57783"/>
    </ligand>
</feature>
<dbReference type="PIRSF" id="PIRSF000098">
    <property type="entry name" value="Homoser_dehydrog"/>
    <property type="match status" value="1"/>
</dbReference>
<dbReference type="SUPFAM" id="SSF55347">
    <property type="entry name" value="Glyceraldehyde-3-phosphate dehydrogenase-like, C-terminal domain"/>
    <property type="match status" value="1"/>
</dbReference>
<keyword evidence="14 18" id="KW-0486">Methionine biosynthesis</keyword>
<dbReference type="InterPro" id="IPR005106">
    <property type="entry name" value="Asp/hSer_DH_NAD-bd"/>
</dbReference>
<dbReference type="STRING" id="555088.DealDRAFT_0280"/>
<dbReference type="AlphaFoldDB" id="C0GCS1"/>
<dbReference type="CDD" id="cd04881">
    <property type="entry name" value="ACT_HSDH-Hom"/>
    <property type="match status" value="1"/>
</dbReference>
<accession>C0GCS1</accession>
<evidence type="ECO:0000256" key="15">
    <source>
        <dbReference type="ARBA" id="ARBA00048841"/>
    </source>
</evidence>
<dbReference type="Pfam" id="PF01842">
    <property type="entry name" value="ACT"/>
    <property type="match status" value="1"/>
</dbReference>
<dbReference type="UniPathway" id="UPA00050">
    <property type="reaction ID" value="UER00063"/>
</dbReference>
<dbReference type="Gene3D" id="3.30.360.10">
    <property type="entry name" value="Dihydrodipicolinate Reductase, domain 2"/>
    <property type="match status" value="1"/>
</dbReference>
<dbReference type="InterPro" id="IPR036291">
    <property type="entry name" value="NAD(P)-bd_dom_sf"/>
</dbReference>
<evidence type="ECO:0000256" key="7">
    <source>
        <dbReference type="ARBA" id="ARBA00022605"/>
    </source>
</evidence>
<dbReference type="FunFam" id="3.30.360.10:FF:000005">
    <property type="entry name" value="Homoserine dehydrogenase"/>
    <property type="match status" value="1"/>
</dbReference>
<dbReference type="Proteomes" id="UP000006443">
    <property type="component" value="Unassembled WGS sequence"/>
</dbReference>
<dbReference type="EC" id="1.1.1.3" evidence="5 18"/>
<keyword evidence="10 17" id="KW-0521">NADP</keyword>
<gene>
    <name evidence="21" type="ORF">DealDRAFT_0280</name>
</gene>
<dbReference type="GO" id="GO:0004412">
    <property type="term" value="F:homoserine dehydrogenase activity"/>
    <property type="evidence" value="ECO:0007669"/>
    <property type="project" value="UniProtKB-EC"/>
</dbReference>
<evidence type="ECO:0000256" key="2">
    <source>
        <dbReference type="ARBA" id="ARBA00005056"/>
    </source>
</evidence>
<evidence type="ECO:0000256" key="8">
    <source>
        <dbReference type="ARBA" id="ARBA00022697"/>
    </source>
</evidence>
<comment type="pathway">
    <text evidence="3 18">Amino-acid biosynthesis; L-methionine biosynthesis via de novo pathway; L-homoserine from L-aspartate: step 3/3.</text>
</comment>
<dbReference type="GO" id="GO:0009086">
    <property type="term" value="P:methionine biosynthetic process"/>
    <property type="evidence" value="ECO:0007669"/>
    <property type="project" value="UniProtKB-KW"/>
</dbReference>
<evidence type="ECO:0000256" key="13">
    <source>
        <dbReference type="ARBA" id="ARBA00023053"/>
    </source>
</evidence>
<dbReference type="InterPro" id="IPR016204">
    <property type="entry name" value="HDH"/>
</dbReference>
<feature type="binding site" evidence="17">
    <location>
        <begin position="12"/>
        <end position="19"/>
    </location>
    <ligand>
        <name>NADP(+)</name>
        <dbReference type="ChEBI" id="CHEBI:58349"/>
    </ligand>
</feature>
<evidence type="ECO:0000256" key="11">
    <source>
        <dbReference type="ARBA" id="ARBA00023002"/>
    </source>
</evidence>
<comment type="cofactor">
    <cofactor evidence="1">
        <name>a metal cation</name>
        <dbReference type="ChEBI" id="CHEBI:25213"/>
    </cofactor>
</comment>
<dbReference type="Gene3D" id="3.40.50.720">
    <property type="entry name" value="NAD(P)-binding Rossmann-like Domain"/>
    <property type="match status" value="1"/>
</dbReference>
<feature type="binding site" evidence="17">
    <location>
        <position position="193"/>
    </location>
    <ligand>
        <name>L-homoserine</name>
        <dbReference type="ChEBI" id="CHEBI:57476"/>
    </ligand>
</feature>
<dbReference type="PROSITE" id="PS01042">
    <property type="entry name" value="HOMOSER_DHGENASE"/>
    <property type="match status" value="1"/>
</dbReference>
<keyword evidence="11 18" id="KW-0560">Oxidoreductase</keyword>
<reference evidence="21 22" key="1">
    <citation type="submission" date="2009-02" db="EMBL/GenBank/DDBJ databases">
        <title>Sequencing of the draft genome and assembly of Dethiobacter alkaliphilus AHT 1.</title>
        <authorList>
            <consortium name="US DOE Joint Genome Institute (JGI-PGF)"/>
            <person name="Lucas S."/>
            <person name="Copeland A."/>
            <person name="Lapidus A."/>
            <person name="Glavina del Rio T."/>
            <person name="Dalin E."/>
            <person name="Tice H."/>
            <person name="Bruce D."/>
            <person name="Goodwin L."/>
            <person name="Pitluck S."/>
            <person name="Larimer F."/>
            <person name="Land M.L."/>
            <person name="Hauser L."/>
            <person name="Muyzer G."/>
        </authorList>
    </citation>
    <scope>NUCLEOTIDE SEQUENCE [LARGE SCALE GENOMIC DNA]</scope>
    <source>
        <strain evidence="21 22">AHT 1</strain>
    </source>
</reference>
<dbReference type="SUPFAM" id="SSF55021">
    <property type="entry name" value="ACT-like"/>
    <property type="match status" value="1"/>
</dbReference>
<dbReference type="Pfam" id="PF00742">
    <property type="entry name" value="Homoserine_dh"/>
    <property type="match status" value="1"/>
</dbReference>
<dbReference type="PANTHER" id="PTHR43331">
    <property type="entry name" value="HOMOSERINE DEHYDROGENASE"/>
    <property type="match status" value="1"/>
</dbReference>
<dbReference type="InterPro" id="IPR001342">
    <property type="entry name" value="HDH_cat"/>
</dbReference>
<feature type="active site" description="Proton donor" evidence="16">
    <location>
        <position position="208"/>
    </location>
</feature>
<evidence type="ECO:0000256" key="12">
    <source>
        <dbReference type="ARBA" id="ARBA00023027"/>
    </source>
</evidence>
<name>C0GCS1_DETAL</name>
<dbReference type="GO" id="GO:0050661">
    <property type="term" value="F:NADP binding"/>
    <property type="evidence" value="ECO:0007669"/>
    <property type="project" value="InterPro"/>
</dbReference>
<dbReference type="Pfam" id="PF03447">
    <property type="entry name" value="NAD_binding_3"/>
    <property type="match status" value="1"/>
</dbReference>
<organism evidence="21 22">
    <name type="scientific">Dethiobacter alkaliphilus AHT 1</name>
    <dbReference type="NCBI Taxonomy" id="555088"/>
    <lineage>
        <taxon>Bacteria</taxon>
        <taxon>Bacillati</taxon>
        <taxon>Bacillota</taxon>
        <taxon>Dethiobacteria</taxon>
        <taxon>Dethiobacterales</taxon>
        <taxon>Dethiobacteraceae</taxon>
        <taxon>Dethiobacter</taxon>
    </lineage>
</organism>
<evidence type="ECO:0000256" key="19">
    <source>
        <dbReference type="RuleBase" id="RU004171"/>
    </source>
</evidence>
<comment type="similarity">
    <text evidence="4 19">Belongs to the homoserine dehydrogenase family.</text>
</comment>
<dbReference type="FunFam" id="3.40.50.720:FF:000062">
    <property type="entry name" value="Homoserine dehydrogenase"/>
    <property type="match status" value="1"/>
</dbReference>
<dbReference type="UniPathway" id="UPA00051">
    <property type="reaction ID" value="UER00465"/>
</dbReference>
<evidence type="ECO:0000256" key="1">
    <source>
        <dbReference type="ARBA" id="ARBA00001920"/>
    </source>
</evidence>
<dbReference type="InterPro" id="IPR002912">
    <property type="entry name" value="ACT_dom"/>
</dbReference>
<evidence type="ECO:0000256" key="14">
    <source>
        <dbReference type="ARBA" id="ARBA00023167"/>
    </source>
</evidence>
<evidence type="ECO:0000256" key="17">
    <source>
        <dbReference type="PIRSR" id="PIRSR000098-2"/>
    </source>
</evidence>
<dbReference type="eggNOG" id="COG0460">
    <property type="taxonomic scope" value="Bacteria"/>
</dbReference>
<dbReference type="PROSITE" id="PS51671">
    <property type="entry name" value="ACT"/>
    <property type="match status" value="1"/>
</dbReference>
<dbReference type="OrthoDB" id="9808167at2"/>
<proteinExistence type="inferred from homology"/>
<keyword evidence="9" id="KW-0479">Metal-binding</keyword>
<keyword evidence="22" id="KW-1185">Reference proteome</keyword>
<keyword evidence="12" id="KW-0520">NAD</keyword>
<evidence type="ECO:0000256" key="4">
    <source>
        <dbReference type="ARBA" id="ARBA00006753"/>
    </source>
</evidence>
<evidence type="ECO:0000256" key="6">
    <source>
        <dbReference type="ARBA" id="ARBA00013376"/>
    </source>
</evidence>
<comment type="pathway">
    <text evidence="2 18">Amino-acid biosynthesis; L-threonine biosynthesis; L-threonine from L-aspartate: step 3/5.</text>
</comment>
<dbReference type="RefSeq" id="WP_008514141.1">
    <property type="nucleotide sequence ID" value="NZ_ACJM01000001.1"/>
</dbReference>
<evidence type="ECO:0000256" key="10">
    <source>
        <dbReference type="ARBA" id="ARBA00022857"/>
    </source>
</evidence>
<keyword evidence="13" id="KW-0915">Sodium</keyword>
<evidence type="ECO:0000256" key="9">
    <source>
        <dbReference type="ARBA" id="ARBA00022723"/>
    </source>
</evidence>
<keyword evidence="8 18" id="KW-0791">Threonine biosynthesis</keyword>
<feature type="domain" description="ACT" evidence="20">
    <location>
        <begin position="353"/>
        <end position="430"/>
    </location>
</feature>
<evidence type="ECO:0000259" key="20">
    <source>
        <dbReference type="PROSITE" id="PS51671"/>
    </source>
</evidence>
<dbReference type="PANTHER" id="PTHR43331:SF1">
    <property type="entry name" value="HOMOSERINE DEHYDROGENASE"/>
    <property type="match status" value="1"/>
</dbReference>
<evidence type="ECO:0000256" key="5">
    <source>
        <dbReference type="ARBA" id="ARBA00013213"/>
    </source>
</evidence>
<comment type="caution">
    <text evidence="21">The sequence shown here is derived from an EMBL/GenBank/DDBJ whole genome shotgun (WGS) entry which is preliminary data.</text>
</comment>